<sequence>MRMFGSLIRSLRQAQDLSRDELADRIGYSKSLVAMIERGVRMPSQAFIDKGEEVLEARGVLRGAAPFLSRERYPWWFGEYVDREAEAVSVYTYNVHVLHGLVQTEHYARSVLGARYPILDGEEIDRRVQARLARQSLLSRTPAVSLALVIEEWVLRRPIGGHAVLRGQLERLLELTAMRNVSVQVMPMTRKSHAGFNGPWTLLETPERDWLAYVEGQAGGLVIDDRKEVSELHGRYGMIRSQALSTEDSAKLIEQMAGEL</sequence>
<dbReference type="Gene3D" id="1.10.260.40">
    <property type="entry name" value="lambda repressor-like DNA-binding domains"/>
    <property type="match status" value="1"/>
</dbReference>
<keyword evidence="3" id="KW-1185">Reference proteome</keyword>
<dbReference type="Pfam" id="PF01381">
    <property type="entry name" value="HTH_3"/>
    <property type="match status" value="1"/>
</dbReference>
<dbReference type="InterPro" id="IPR001387">
    <property type="entry name" value="Cro/C1-type_HTH"/>
</dbReference>
<dbReference type="InterPro" id="IPR010982">
    <property type="entry name" value="Lambda_DNA-bd_dom_sf"/>
</dbReference>
<evidence type="ECO:0000259" key="1">
    <source>
        <dbReference type="PROSITE" id="PS50943"/>
    </source>
</evidence>
<dbReference type="SMART" id="SM00530">
    <property type="entry name" value="HTH_XRE"/>
    <property type="match status" value="1"/>
</dbReference>
<dbReference type="SUPFAM" id="SSF47413">
    <property type="entry name" value="lambda repressor-like DNA-binding domains"/>
    <property type="match status" value="1"/>
</dbReference>
<feature type="domain" description="HTH cro/C1-type" evidence="1">
    <location>
        <begin position="8"/>
        <end position="61"/>
    </location>
</feature>
<evidence type="ECO:0000313" key="2">
    <source>
        <dbReference type="EMBL" id="KAF4407144.1"/>
    </source>
</evidence>
<dbReference type="Proteomes" id="UP000621266">
    <property type="component" value="Unassembled WGS sequence"/>
</dbReference>
<dbReference type="Pfam" id="PF19054">
    <property type="entry name" value="DUF5753"/>
    <property type="match status" value="1"/>
</dbReference>
<name>A0ABQ7FFJ0_9ACTN</name>
<organism evidence="2 3">
    <name type="scientific">Streptomyces lycii</name>
    <dbReference type="NCBI Taxonomy" id="2654337"/>
    <lineage>
        <taxon>Bacteria</taxon>
        <taxon>Bacillati</taxon>
        <taxon>Actinomycetota</taxon>
        <taxon>Actinomycetes</taxon>
        <taxon>Kitasatosporales</taxon>
        <taxon>Streptomycetaceae</taxon>
        <taxon>Streptomyces</taxon>
    </lineage>
</organism>
<dbReference type="CDD" id="cd00093">
    <property type="entry name" value="HTH_XRE"/>
    <property type="match status" value="1"/>
</dbReference>
<gene>
    <name evidence="2" type="ORF">GCU69_21230</name>
</gene>
<dbReference type="InterPro" id="IPR043917">
    <property type="entry name" value="DUF5753"/>
</dbReference>
<comment type="caution">
    <text evidence="2">The sequence shown here is derived from an EMBL/GenBank/DDBJ whole genome shotgun (WGS) entry which is preliminary data.</text>
</comment>
<dbReference type="PROSITE" id="PS50943">
    <property type="entry name" value="HTH_CROC1"/>
    <property type="match status" value="1"/>
</dbReference>
<dbReference type="EMBL" id="WHPN01000331">
    <property type="protein sequence ID" value="KAF4407144.1"/>
    <property type="molecule type" value="Genomic_DNA"/>
</dbReference>
<reference evidence="2 3" key="1">
    <citation type="submission" date="2019-10" db="EMBL/GenBank/DDBJ databases">
        <title>Streptomyces tenebrisbrunneis sp.nov., an endogenous actinomycete isolated from of Lycium ruthenicum.</title>
        <authorList>
            <person name="Ma L."/>
        </authorList>
    </citation>
    <scope>NUCLEOTIDE SEQUENCE [LARGE SCALE GENOMIC DNA]</scope>
    <source>
        <strain evidence="2 3">TRM 66187</strain>
    </source>
</reference>
<accession>A0ABQ7FFJ0</accession>
<evidence type="ECO:0000313" key="3">
    <source>
        <dbReference type="Proteomes" id="UP000621266"/>
    </source>
</evidence>
<protein>
    <submittedName>
        <fullName evidence="2">Helix-turn-helix transcriptional regulator</fullName>
    </submittedName>
</protein>
<proteinExistence type="predicted"/>